<reference evidence="17" key="1">
    <citation type="journal article" date="2020" name="J Insects Food Feed">
        <title>The yellow mealworm (Tenebrio molitor) genome: a resource for the emerging insects as food and feed industry.</title>
        <authorList>
            <person name="Eriksson T."/>
            <person name="Andere A."/>
            <person name="Kelstrup H."/>
            <person name="Emery V."/>
            <person name="Picard C."/>
        </authorList>
    </citation>
    <scope>NUCLEOTIDE SEQUENCE</scope>
    <source>
        <strain evidence="17">Stoneville</strain>
        <tissue evidence="17">Whole head</tissue>
    </source>
</reference>
<protein>
    <recommendedName>
        <fullName evidence="16">Peptidase S1 domain-containing protein</fullName>
    </recommendedName>
</protein>
<feature type="transmembrane region" description="Helical" evidence="15">
    <location>
        <begin position="97"/>
        <end position="119"/>
    </location>
</feature>
<dbReference type="GO" id="GO:0006508">
    <property type="term" value="P:proteolysis"/>
    <property type="evidence" value="ECO:0007669"/>
    <property type="project" value="UniProtKB-KW"/>
</dbReference>
<evidence type="ECO:0000256" key="13">
    <source>
        <dbReference type="RuleBase" id="RU000581"/>
    </source>
</evidence>
<evidence type="ECO:0000256" key="1">
    <source>
        <dbReference type="ARBA" id="ARBA00004141"/>
    </source>
</evidence>
<reference evidence="17" key="2">
    <citation type="submission" date="2021-08" db="EMBL/GenBank/DDBJ databases">
        <authorList>
            <person name="Eriksson T."/>
        </authorList>
    </citation>
    <scope>NUCLEOTIDE SEQUENCE</scope>
    <source>
        <strain evidence="17">Stoneville</strain>
        <tissue evidence="17">Whole head</tissue>
    </source>
</reference>
<keyword evidence="14" id="KW-0645">Protease</keyword>
<keyword evidence="3 13" id="KW-0444">Lipid biosynthesis</keyword>
<evidence type="ECO:0000256" key="4">
    <source>
        <dbReference type="ARBA" id="ARBA00022692"/>
    </source>
</evidence>
<sequence length="993" mass="111618">MGALKETVENDNNNNEEKAALLPQEIGTDYTFKRKIVWFNAIGFLFLHFLALYGVYRLVHCHFLTAFWAVAIMFVSGEGITLGAHRMYSHKAFRGSFIVRLVVIVLHTIAGQNCLYIWVRDHRQHHKYSDTDADPHNSNRGFFFSHIGWLMSRKHPEVISRGKNIDMSDLENDPLVMIQKEHYKFLYIIFALGIPIAVPIYGWNETFVNSLFVSYFTRYILQLHATWLINSATHLYGTKPYDKFMNPVENYLISVIALGEGWHNYHHAFPSDYRAAEYGVRYSITTFIIDLLAFLGLVYDLKETKADAVKIRALKKGDGSHPVFGHLEGKVKQSDSSDALRSEEKVLDFLMGYAMSHIYANDEYRSQVGATNQPENIVIRYVSFVSLSLDVDVFSFHLQIFHWFIAPPSRRYIQVFFSNALLLSAKLNGEGAICGRPHGTGITAEEKVVAGYDVGYYRYPWYVALQVSNVVACGGSLIGSKAVLSAAHCYKEFIIRHDNKTVKLEEVYKVVLGIYNRCEKEKTQRTFAVAKVHIHEKYKENEPYYDISLLMLKESASAYQPICLPKAVIKTKPRDGTVIGLGTLKYHGATPCTLQEARLLLYSDMECRQMINKTGNDPKKVVRAFCAGYLQGGIDTCQGDSGGPFQITDGYGNSILLGIVSFGFHCANPGLLGLYTDVSQYVDWIEEKAGFNATMEGPSSPPGVVSDNETNVSEAGRRFFARLNNIPDFSGEKIAQPYLSPWLVELKISAPDDAKSCTGALINDRYVLTAQKCILPPVQAHHVTVHVGFYNGYKNDISELFQPRLLKRAVLQLILHPSYDPTNPNTVANNLGLVKVLTPVKYSKTIFPVQLPSPGDKFKNYGNKAAEYVGWSFVSNYGNPPDRKLKQVDVKILDEEQCSNFNTNYKGVVTSGVICSMKAGNSSEPCGDETGGLLTIEKPRNLYNITVLVGISVWESPVAKRCQLSAPPKVYARIDNQLGWIKENTRDGLYCRY</sequence>
<dbReference type="CDD" id="cd03505">
    <property type="entry name" value="Delta9-FADS-like"/>
    <property type="match status" value="1"/>
</dbReference>
<dbReference type="PANTHER" id="PTHR11351:SF92">
    <property type="entry name" value="ACYL-COA DESATURASE 2-LIKE PROTEIN"/>
    <property type="match status" value="1"/>
</dbReference>
<keyword evidence="12 13" id="KW-0275">Fatty acid biosynthesis</keyword>
<keyword evidence="14" id="KW-0720">Serine protease</keyword>
<evidence type="ECO:0000313" key="17">
    <source>
        <dbReference type="EMBL" id="KAH0809771.1"/>
    </source>
</evidence>
<keyword evidence="14" id="KW-0378">Hydrolase</keyword>
<comment type="subcellular location">
    <subcellularLocation>
        <location evidence="1">Membrane</location>
        <topology evidence="1">Multi-pass membrane protein</topology>
    </subcellularLocation>
</comment>
<dbReference type="GO" id="GO:0005506">
    <property type="term" value="F:iron ion binding"/>
    <property type="evidence" value="ECO:0007669"/>
    <property type="project" value="TreeGrafter"/>
</dbReference>
<dbReference type="PANTHER" id="PTHR11351">
    <property type="entry name" value="ACYL-COA DESATURASE"/>
    <property type="match status" value="1"/>
</dbReference>
<keyword evidence="18" id="KW-1185">Reference proteome</keyword>
<dbReference type="CDD" id="cd00190">
    <property type="entry name" value="Tryp_SPc"/>
    <property type="match status" value="2"/>
</dbReference>
<comment type="caution">
    <text evidence="17">The sequence shown here is derived from an EMBL/GenBank/DDBJ whole genome shotgun (WGS) entry which is preliminary data.</text>
</comment>
<comment type="domain">
    <text evidence="13">The histidine box domains are involved in binding the catalytic metal ions.</text>
</comment>
<evidence type="ECO:0000256" key="12">
    <source>
        <dbReference type="ARBA" id="ARBA00023160"/>
    </source>
</evidence>
<dbReference type="Pfam" id="PF00487">
    <property type="entry name" value="FA_desaturase"/>
    <property type="match status" value="1"/>
</dbReference>
<keyword evidence="10 15" id="KW-0472">Membrane</keyword>
<evidence type="ECO:0000256" key="15">
    <source>
        <dbReference type="SAM" id="Phobius"/>
    </source>
</evidence>
<dbReference type="Pfam" id="PF00089">
    <property type="entry name" value="Trypsin"/>
    <property type="match status" value="2"/>
</dbReference>
<keyword evidence="6 15" id="KW-1133">Transmembrane helix</keyword>
<dbReference type="InterPro" id="IPR009003">
    <property type="entry name" value="Peptidase_S1_PA"/>
</dbReference>
<dbReference type="PROSITE" id="PS00134">
    <property type="entry name" value="TRYPSIN_HIS"/>
    <property type="match status" value="1"/>
</dbReference>
<dbReference type="EMBL" id="JABDTM020027923">
    <property type="protein sequence ID" value="KAH0809771.1"/>
    <property type="molecule type" value="Genomic_DNA"/>
</dbReference>
<dbReference type="GO" id="GO:0004252">
    <property type="term" value="F:serine-type endopeptidase activity"/>
    <property type="evidence" value="ECO:0007669"/>
    <property type="project" value="InterPro"/>
</dbReference>
<dbReference type="GO" id="GO:0006636">
    <property type="term" value="P:unsaturated fatty acid biosynthetic process"/>
    <property type="evidence" value="ECO:0007669"/>
    <property type="project" value="TreeGrafter"/>
</dbReference>
<evidence type="ECO:0000256" key="7">
    <source>
        <dbReference type="ARBA" id="ARBA00023002"/>
    </source>
</evidence>
<name>A0A8J6H8J1_TENMO</name>
<proteinExistence type="inferred from homology"/>
<evidence type="ECO:0000256" key="11">
    <source>
        <dbReference type="ARBA" id="ARBA00023157"/>
    </source>
</evidence>
<feature type="domain" description="Peptidase S1" evidence="16">
    <location>
        <begin position="448"/>
        <end position="690"/>
    </location>
</feature>
<keyword evidence="9" id="KW-0443">Lipid metabolism</keyword>
<accession>A0A8J6H8J1</accession>
<organism evidence="17 18">
    <name type="scientific">Tenebrio molitor</name>
    <name type="common">Yellow mealworm beetle</name>
    <dbReference type="NCBI Taxonomy" id="7067"/>
    <lineage>
        <taxon>Eukaryota</taxon>
        <taxon>Metazoa</taxon>
        <taxon>Ecdysozoa</taxon>
        <taxon>Arthropoda</taxon>
        <taxon>Hexapoda</taxon>
        <taxon>Insecta</taxon>
        <taxon>Pterygota</taxon>
        <taxon>Neoptera</taxon>
        <taxon>Endopterygota</taxon>
        <taxon>Coleoptera</taxon>
        <taxon>Polyphaga</taxon>
        <taxon>Cucujiformia</taxon>
        <taxon>Tenebrionidae</taxon>
        <taxon>Tenebrio</taxon>
    </lineage>
</organism>
<dbReference type="SUPFAM" id="SSF50494">
    <property type="entry name" value="Trypsin-like serine proteases"/>
    <property type="match status" value="2"/>
</dbReference>
<dbReference type="InterPro" id="IPR018114">
    <property type="entry name" value="TRYPSIN_HIS"/>
</dbReference>
<evidence type="ECO:0000256" key="10">
    <source>
        <dbReference type="ARBA" id="ARBA00023136"/>
    </source>
</evidence>
<dbReference type="Proteomes" id="UP000719412">
    <property type="component" value="Unassembled WGS sequence"/>
</dbReference>
<evidence type="ECO:0000256" key="14">
    <source>
        <dbReference type="RuleBase" id="RU363034"/>
    </source>
</evidence>
<dbReference type="InterPro" id="IPR043504">
    <property type="entry name" value="Peptidase_S1_PA_chymotrypsin"/>
</dbReference>
<feature type="transmembrane region" description="Helical" evidence="15">
    <location>
        <begin position="36"/>
        <end position="56"/>
    </location>
</feature>
<dbReference type="PRINTS" id="PR00075">
    <property type="entry name" value="FACDDSATRASE"/>
</dbReference>
<dbReference type="AlphaFoldDB" id="A0A8J6H8J1"/>
<dbReference type="GO" id="GO:0004768">
    <property type="term" value="F:stearoyl-CoA 9-desaturase activity"/>
    <property type="evidence" value="ECO:0007669"/>
    <property type="project" value="TreeGrafter"/>
</dbReference>
<keyword evidence="5" id="KW-0276">Fatty acid metabolism</keyword>
<evidence type="ECO:0000313" key="18">
    <source>
        <dbReference type="Proteomes" id="UP000719412"/>
    </source>
</evidence>
<comment type="cofactor">
    <cofactor evidence="13">
        <name>Fe(2+)</name>
        <dbReference type="ChEBI" id="CHEBI:29033"/>
    </cofactor>
</comment>
<dbReference type="FunFam" id="2.40.10.10:FF:000068">
    <property type="entry name" value="transmembrane protease serine 2"/>
    <property type="match status" value="1"/>
</dbReference>
<feature type="transmembrane region" description="Helical" evidence="15">
    <location>
        <begin position="185"/>
        <end position="203"/>
    </location>
</feature>
<evidence type="ECO:0000259" key="16">
    <source>
        <dbReference type="PROSITE" id="PS50240"/>
    </source>
</evidence>
<keyword evidence="4 13" id="KW-0812">Transmembrane</keyword>
<keyword evidence="11" id="KW-1015">Disulfide bond</keyword>
<comment type="similarity">
    <text evidence="2 13">Belongs to the fatty acid desaturase type 1 family.</text>
</comment>
<dbReference type="InterPro" id="IPR005804">
    <property type="entry name" value="FA_desaturase_dom"/>
</dbReference>
<evidence type="ECO:0000256" key="6">
    <source>
        <dbReference type="ARBA" id="ARBA00022989"/>
    </source>
</evidence>
<keyword evidence="7 13" id="KW-0560">Oxidoreductase</keyword>
<evidence type="ECO:0000256" key="8">
    <source>
        <dbReference type="ARBA" id="ARBA00023004"/>
    </source>
</evidence>
<feature type="domain" description="Peptidase S1" evidence="16">
    <location>
        <begin position="728"/>
        <end position="986"/>
    </location>
</feature>
<keyword evidence="8" id="KW-0408">Iron</keyword>
<dbReference type="SMART" id="SM00020">
    <property type="entry name" value="Tryp_SPc"/>
    <property type="match status" value="2"/>
</dbReference>
<dbReference type="GO" id="GO:0005789">
    <property type="term" value="C:endoplasmic reticulum membrane"/>
    <property type="evidence" value="ECO:0007669"/>
    <property type="project" value="TreeGrafter"/>
</dbReference>
<feature type="transmembrane region" description="Helical" evidence="15">
    <location>
        <begin position="63"/>
        <end position="85"/>
    </location>
</feature>
<evidence type="ECO:0000256" key="2">
    <source>
        <dbReference type="ARBA" id="ARBA00009295"/>
    </source>
</evidence>
<evidence type="ECO:0000256" key="9">
    <source>
        <dbReference type="ARBA" id="ARBA00023098"/>
    </source>
</evidence>
<evidence type="ECO:0000256" key="3">
    <source>
        <dbReference type="ARBA" id="ARBA00022516"/>
    </source>
</evidence>
<dbReference type="PROSITE" id="PS00135">
    <property type="entry name" value="TRYPSIN_SER"/>
    <property type="match status" value="1"/>
</dbReference>
<dbReference type="Gene3D" id="2.40.10.10">
    <property type="entry name" value="Trypsin-like serine proteases"/>
    <property type="match status" value="2"/>
</dbReference>
<gene>
    <name evidence="17" type="ORF">GEV33_013019</name>
</gene>
<dbReference type="InterPro" id="IPR015876">
    <property type="entry name" value="Acyl-CoA_DS"/>
</dbReference>
<dbReference type="PROSITE" id="PS50240">
    <property type="entry name" value="TRYPSIN_DOM"/>
    <property type="match status" value="2"/>
</dbReference>
<evidence type="ECO:0000256" key="5">
    <source>
        <dbReference type="ARBA" id="ARBA00022832"/>
    </source>
</evidence>
<dbReference type="InterPro" id="IPR001254">
    <property type="entry name" value="Trypsin_dom"/>
</dbReference>
<dbReference type="InterPro" id="IPR033116">
    <property type="entry name" value="TRYPSIN_SER"/>
</dbReference>